<dbReference type="InterPro" id="IPR000515">
    <property type="entry name" value="MetI-like"/>
</dbReference>
<evidence type="ECO:0000256" key="7">
    <source>
        <dbReference type="RuleBase" id="RU363032"/>
    </source>
</evidence>
<comment type="caution">
    <text evidence="9">The sequence shown here is derived from an EMBL/GenBank/DDBJ whole genome shotgun (WGS) entry which is preliminary data.</text>
</comment>
<evidence type="ECO:0000256" key="6">
    <source>
        <dbReference type="ARBA" id="ARBA00023136"/>
    </source>
</evidence>
<feature type="transmembrane region" description="Helical" evidence="7">
    <location>
        <begin position="90"/>
        <end position="118"/>
    </location>
</feature>
<dbReference type="PROSITE" id="PS50928">
    <property type="entry name" value="ABC_TM1"/>
    <property type="match status" value="1"/>
</dbReference>
<keyword evidence="10" id="KW-1185">Reference proteome</keyword>
<feature type="transmembrane region" description="Helical" evidence="7">
    <location>
        <begin position="130"/>
        <end position="160"/>
    </location>
</feature>
<keyword evidence="2 7" id="KW-0813">Transport</keyword>
<dbReference type="InterPro" id="IPR025966">
    <property type="entry name" value="OppC_N"/>
</dbReference>
<dbReference type="Proteomes" id="UP001501079">
    <property type="component" value="Unassembled WGS sequence"/>
</dbReference>
<keyword evidence="3" id="KW-1003">Cell membrane</keyword>
<evidence type="ECO:0000313" key="10">
    <source>
        <dbReference type="Proteomes" id="UP001501079"/>
    </source>
</evidence>
<evidence type="ECO:0000256" key="3">
    <source>
        <dbReference type="ARBA" id="ARBA00022475"/>
    </source>
</evidence>
<dbReference type="SUPFAM" id="SSF161098">
    <property type="entry name" value="MetI-like"/>
    <property type="match status" value="1"/>
</dbReference>
<sequence>MTQTRTIALAGRVRARRLRRTAPSVEIIALIVAALILLVGVIGPWVAPYNPVKVDIGSSLLPPSGAHLFGTDATGRDVLSRVLTGARTTLGATFIVLAITVIIGVLIGLFAGLVGGIVDEVLMRITDVALALPSIALALGIAAALGPSLTSTVIAVAVTWWPGYARLIRAVVRDIRDAEYVVNARALGVGPVRLVLRHVLPNALDPLYVQLTLDVANVMLVISGLSFIGVGAQVPSSEWGAMVASAADNVTSGWWALVFPGVAIAVTGIAFNLVGDWVRVRTDPTLRGGGAR</sequence>
<evidence type="ECO:0000256" key="1">
    <source>
        <dbReference type="ARBA" id="ARBA00004651"/>
    </source>
</evidence>
<dbReference type="EMBL" id="BAABBW010000001">
    <property type="protein sequence ID" value="GAA4170148.1"/>
    <property type="molecule type" value="Genomic_DNA"/>
</dbReference>
<feature type="transmembrane region" description="Helical" evidence="7">
    <location>
        <begin position="21"/>
        <end position="47"/>
    </location>
</feature>
<proteinExistence type="inferred from homology"/>
<name>A0ABP7ZTK1_9MICO</name>
<organism evidence="9 10">
    <name type="scientific">Gryllotalpicola koreensis</name>
    <dbReference type="NCBI Taxonomy" id="993086"/>
    <lineage>
        <taxon>Bacteria</taxon>
        <taxon>Bacillati</taxon>
        <taxon>Actinomycetota</taxon>
        <taxon>Actinomycetes</taxon>
        <taxon>Micrococcales</taxon>
        <taxon>Microbacteriaceae</taxon>
        <taxon>Gryllotalpicola</taxon>
    </lineage>
</organism>
<reference evidence="10" key="1">
    <citation type="journal article" date="2019" name="Int. J. Syst. Evol. Microbiol.">
        <title>The Global Catalogue of Microorganisms (GCM) 10K type strain sequencing project: providing services to taxonomists for standard genome sequencing and annotation.</title>
        <authorList>
            <consortium name="The Broad Institute Genomics Platform"/>
            <consortium name="The Broad Institute Genome Sequencing Center for Infectious Disease"/>
            <person name="Wu L."/>
            <person name="Ma J."/>
        </authorList>
    </citation>
    <scope>NUCLEOTIDE SEQUENCE [LARGE SCALE GENOMIC DNA]</scope>
    <source>
        <strain evidence="10">JCM 17591</strain>
    </source>
</reference>
<dbReference type="Pfam" id="PF00528">
    <property type="entry name" value="BPD_transp_1"/>
    <property type="match status" value="1"/>
</dbReference>
<comment type="subcellular location">
    <subcellularLocation>
        <location evidence="1 7">Cell membrane</location>
        <topology evidence="1 7">Multi-pass membrane protein</topology>
    </subcellularLocation>
</comment>
<dbReference type="Pfam" id="PF12911">
    <property type="entry name" value="OppC_N"/>
    <property type="match status" value="1"/>
</dbReference>
<dbReference type="PANTHER" id="PTHR43386:SF1">
    <property type="entry name" value="D,D-DIPEPTIDE TRANSPORT SYSTEM PERMEASE PROTEIN DDPC-RELATED"/>
    <property type="match status" value="1"/>
</dbReference>
<evidence type="ECO:0000259" key="8">
    <source>
        <dbReference type="PROSITE" id="PS50928"/>
    </source>
</evidence>
<dbReference type="RefSeq" id="WP_344751944.1">
    <property type="nucleotide sequence ID" value="NZ_BAABBW010000001.1"/>
</dbReference>
<keyword evidence="6 7" id="KW-0472">Membrane</keyword>
<evidence type="ECO:0000256" key="5">
    <source>
        <dbReference type="ARBA" id="ARBA00022989"/>
    </source>
</evidence>
<dbReference type="Gene3D" id="1.10.3720.10">
    <property type="entry name" value="MetI-like"/>
    <property type="match status" value="1"/>
</dbReference>
<gene>
    <name evidence="9" type="ORF">GCM10022287_07620</name>
</gene>
<accession>A0ABP7ZTK1</accession>
<dbReference type="InterPro" id="IPR035906">
    <property type="entry name" value="MetI-like_sf"/>
</dbReference>
<evidence type="ECO:0000256" key="2">
    <source>
        <dbReference type="ARBA" id="ARBA00022448"/>
    </source>
</evidence>
<feature type="domain" description="ABC transmembrane type-1" evidence="8">
    <location>
        <begin position="90"/>
        <end position="275"/>
    </location>
</feature>
<evidence type="ECO:0000256" key="4">
    <source>
        <dbReference type="ARBA" id="ARBA00022692"/>
    </source>
</evidence>
<dbReference type="PANTHER" id="PTHR43386">
    <property type="entry name" value="OLIGOPEPTIDE TRANSPORT SYSTEM PERMEASE PROTEIN APPC"/>
    <property type="match status" value="1"/>
</dbReference>
<feature type="transmembrane region" description="Helical" evidence="7">
    <location>
        <begin position="254"/>
        <end position="274"/>
    </location>
</feature>
<dbReference type="CDD" id="cd06261">
    <property type="entry name" value="TM_PBP2"/>
    <property type="match status" value="1"/>
</dbReference>
<protein>
    <submittedName>
        <fullName evidence="9">ABC transporter permease</fullName>
    </submittedName>
</protein>
<evidence type="ECO:0000313" key="9">
    <source>
        <dbReference type="EMBL" id="GAA4170148.1"/>
    </source>
</evidence>
<feature type="transmembrane region" description="Helical" evidence="7">
    <location>
        <begin position="208"/>
        <end position="234"/>
    </location>
</feature>
<keyword evidence="4 7" id="KW-0812">Transmembrane</keyword>
<dbReference type="InterPro" id="IPR050366">
    <property type="entry name" value="BP-dependent_transpt_permease"/>
</dbReference>
<keyword evidence="5 7" id="KW-1133">Transmembrane helix</keyword>
<comment type="similarity">
    <text evidence="7">Belongs to the binding-protein-dependent transport system permease family.</text>
</comment>